<keyword evidence="7" id="KW-1185">Reference proteome</keyword>
<evidence type="ECO:0000256" key="4">
    <source>
        <dbReference type="RuleBase" id="RU003682"/>
    </source>
</evidence>
<dbReference type="GO" id="GO:0046872">
    <property type="term" value="F:metal ion binding"/>
    <property type="evidence" value="ECO:0007669"/>
    <property type="project" value="UniProtKB-KW"/>
</dbReference>
<dbReference type="STRING" id="49390.A0A068UIT3"/>
<keyword evidence="3 4" id="KW-0408">Iron</keyword>
<accession>A0A068UIT3</accession>
<dbReference type="InterPro" id="IPR050295">
    <property type="entry name" value="Plant_2OG-oxidoreductases"/>
</dbReference>
<evidence type="ECO:0000259" key="5">
    <source>
        <dbReference type="PROSITE" id="PS51471"/>
    </source>
</evidence>
<dbReference type="InterPro" id="IPR005123">
    <property type="entry name" value="Oxoglu/Fe-dep_dioxygenase_dom"/>
</dbReference>
<dbReference type="PhylomeDB" id="A0A068UIT3"/>
<dbReference type="OrthoDB" id="406156at2759"/>
<keyword evidence="2 4" id="KW-0479">Metal-binding</keyword>
<dbReference type="Pfam" id="PF14226">
    <property type="entry name" value="DIOX_N"/>
    <property type="match status" value="1"/>
</dbReference>
<feature type="domain" description="Fe2OG dioxygenase" evidence="5">
    <location>
        <begin position="156"/>
        <end position="260"/>
    </location>
</feature>
<dbReference type="AlphaFoldDB" id="A0A068UIT3"/>
<dbReference type="SUPFAM" id="SSF51197">
    <property type="entry name" value="Clavaminate synthase-like"/>
    <property type="match status" value="1"/>
</dbReference>
<gene>
    <name evidence="6" type="ORF">GSCOC_T00027366001</name>
</gene>
<dbReference type="PANTHER" id="PTHR47991">
    <property type="entry name" value="OXOGLUTARATE/IRON-DEPENDENT DIOXYGENASE"/>
    <property type="match status" value="1"/>
</dbReference>
<dbReference type="Gene3D" id="2.60.120.330">
    <property type="entry name" value="B-lactam Antibiotic, Isopenicillin N Synthase, Chain"/>
    <property type="match status" value="2"/>
</dbReference>
<dbReference type="Pfam" id="PF03171">
    <property type="entry name" value="2OG-FeII_Oxy"/>
    <property type="match status" value="1"/>
</dbReference>
<evidence type="ECO:0000256" key="3">
    <source>
        <dbReference type="ARBA" id="ARBA00023004"/>
    </source>
</evidence>
<dbReference type="InterPro" id="IPR044861">
    <property type="entry name" value="IPNS-like_FE2OG_OXY"/>
</dbReference>
<keyword evidence="4" id="KW-0560">Oxidoreductase</keyword>
<dbReference type="GO" id="GO:0002238">
    <property type="term" value="P:response to molecule of fungal origin"/>
    <property type="evidence" value="ECO:0007669"/>
    <property type="project" value="UniProtKB-ARBA"/>
</dbReference>
<dbReference type="GO" id="GO:0009805">
    <property type="term" value="P:coumarin biosynthetic process"/>
    <property type="evidence" value="ECO:0007669"/>
    <property type="project" value="UniProtKB-ARBA"/>
</dbReference>
<sequence>MASLLSSWSSNLQCLPANYVVPAAKRPGKLAPISMDIPVNDLSDTNRADLVQKIMKANQEFGIFQVINHGVPENLMTDAKNVGKEFFAIAAEENAKLTTDAAQDTGSGIFSPKEFAYWKDTLQHRCHPLDNFIKSWPDKPARYRETVGPYTAEVRHYDLTMMIHNYPPCPHPTSALGIRGHYDTVVLTLLQQDVYGLQILKDGQWIGVEPLPNAFVVNIGFSLEVVSNGKLLILKHSSVASMSAFLLKRISIYSLYWKPLNIAKSVVSPSNPPMFRGFQYKEYIEILFSKNADMEATLECFKINSQATK</sequence>
<reference evidence="7" key="1">
    <citation type="journal article" date="2014" name="Science">
        <title>The coffee genome provides insight into the convergent evolution of caffeine biosynthesis.</title>
        <authorList>
            <person name="Denoeud F."/>
            <person name="Carretero-Paulet L."/>
            <person name="Dereeper A."/>
            <person name="Droc G."/>
            <person name="Guyot R."/>
            <person name="Pietrella M."/>
            <person name="Zheng C."/>
            <person name="Alberti A."/>
            <person name="Anthony F."/>
            <person name="Aprea G."/>
            <person name="Aury J.M."/>
            <person name="Bento P."/>
            <person name="Bernard M."/>
            <person name="Bocs S."/>
            <person name="Campa C."/>
            <person name="Cenci A."/>
            <person name="Combes M.C."/>
            <person name="Crouzillat D."/>
            <person name="Da Silva C."/>
            <person name="Daddiego L."/>
            <person name="De Bellis F."/>
            <person name="Dussert S."/>
            <person name="Garsmeur O."/>
            <person name="Gayraud T."/>
            <person name="Guignon V."/>
            <person name="Jahn K."/>
            <person name="Jamilloux V."/>
            <person name="Joet T."/>
            <person name="Labadie K."/>
            <person name="Lan T."/>
            <person name="Leclercq J."/>
            <person name="Lepelley M."/>
            <person name="Leroy T."/>
            <person name="Li L.T."/>
            <person name="Librado P."/>
            <person name="Lopez L."/>
            <person name="Munoz A."/>
            <person name="Noel B."/>
            <person name="Pallavicini A."/>
            <person name="Perrotta G."/>
            <person name="Poncet V."/>
            <person name="Pot D."/>
            <person name="Priyono X."/>
            <person name="Rigoreau M."/>
            <person name="Rouard M."/>
            <person name="Rozas J."/>
            <person name="Tranchant-Dubreuil C."/>
            <person name="VanBuren R."/>
            <person name="Zhang Q."/>
            <person name="Andrade A.C."/>
            <person name="Argout X."/>
            <person name="Bertrand B."/>
            <person name="de Kochko A."/>
            <person name="Graziosi G."/>
            <person name="Henry R.J."/>
            <person name="Jayarama X."/>
            <person name="Ming R."/>
            <person name="Nagai C."/>
            <person name="Rounsley S."/>
            <person name="Sankoff D."/>
            <person name="Giuliano G."/>
            <person name="Albert V.A."/>
            <person name="Wincker P."/>
            <person name="Lashermes P."/>
        </authorList>
    </citation>
    <scope>NUCLEOTIDE SEQUENCE [LARGE SCALE GENOMIC DNA]</scope>
    <source>
        <strain evidence="7">cv. DH200-94</strain>
    </source>
</reference>
<dbReference type="PROSITE" id="PS51471">
    <property type="entry name" value="FE2OG_OXY"/>
    <property type="match status" value="1"/>
</dbReference>
<name>A0A068UIT3_COFCA</name>
<dbReference type="InParanoid" id="A0A068UIT3"/>
<dbReference type="InterPro" id="IPR027443">
    <property type="entry name" value="IPNS-like_sf"/>
</dbReference>
<evidence type="ECO:0000256" key="2">
    <source>
        <dbReference type="ARBA" id="ARBA00022723"/>
    </source>
</evidence>
<dbReference type="InterPro" id="IPR026992">
    <property type="entry name" value="DIOX_N"/>
</dbReference>
<dbReference type="GO" id="GO:0016706">
    <property type="term" value="F:2-oxoglutarate-dependent dioxygenase activity"/>
    <property type="evidence" value="ECO:0007669"/>
    <property type="project" value="UniProtKB-ARBA"/>
</dbReference>
<comment type="similarity">
    <text evidence="1 4">Belongs to the iron/ascorbate-dependent oxidoreductase family.</text>
</comment>
<protein>
    <recommendedName>
        <fullName evidence="5">Fe2OG dioxygenase domain-containing protein</fullName>
    </recommendedName>
</protein>
<dbReference type="OMA" id="DEDIHAW"/>
<evidence type="ECO:0000256" key="1">
    <source>
        <dbReference type="ARBA" id="ARBA00008056"/>
    </source>
</evidence>
<dbReference type="Proteomes" id="UP000295252">
    <property type="component" value="Chromosome I"/>
</dbReference>
<organism evidence="6 7">
    <name type="scientific">Coffea canephora</name>
    <name type="common">Robusta coffee</name>
    <dbReference type="NCBI Taxonomy" id="49390"/>
    <lineage>
        <taxon>Eukaryota</taxon>
        <taxon>Viridiplantae</taxon>
        <taxon>Streptophyta</taxon>
        <taxon>Embryophyta</taxon>
        <taxon>Tracheophyta</taxon>
        <taxon>Spermatophyta</taxon>
        <taxon>Magnoliopsida</taxon>
        <taxon>eudicotyledons</taxon>
        <taxon>Gunneridae</taxon>
        <taxon>Pentapetalae</taxon>
        <taxon>asterids</taxon>
        <taxon>lamiids</taxon>
        <taxon>Gentianales</taxon>
        <taxon>Rubiaceae</taxon>
        <taxon>Ixoroideae</taxon>
        <taxon>Gardenieae complex</taxon>
        <taxon>Bertiereae - Coffeeae clade</taxon>
        <taxon>Coffeeae</taxon>
        <taxon>Coffea</taxon>
    </lineage>
</organism>
<dbReference type="EMBL" id="HG739117">
    <property type="protein sequence ID" value="CDP08460.1"/>
    <property type="molecule type" value="Genomic_DNA"/>
</dbReference>
<proteinExistence type="inferred from homology"/>
<evidence type="ECO:0000313" key="6">
    <source>
        <dbReference type="EMBL" id="CDP08460.1"/>
    </source>
</evidence>
<evidence type="ECO:0000313" key="7">
    <source>
        <dbReference type="Proteomes" id="UP000295252"/>
    </source>
</evidence>
<dbReference type="Gramene" id="CDP08460">
    <property type="protein sequence ID" value="CDP08460"/>
    <property type="gene ID" value="GSCOC_T00027366001"/>
</dbReference>